<dbReference type="Pfam" id="PF19567">
    <property type="entry name" value="CpsB_CapC"/>
    <property type="match status" value="1"/>
</dbReference>
<dbReference type="PIRSF" id="PIRSF016557">
    <property type="entry name" value="Caps_synth_CpsB"/>
    <property type="match status" value="1"/>
</dbReference>
<keyword evidence="3" id="KW-1185">Reference proteome</keyword>
<dbReference type="GO" id="GO:0030145">
    <property type="term" value="F:manganese ion binding"/>
    <property type="evidence" value="ECO:0007669"/>
    <property type="project" value="InterPro"/>
</dbReference>
<dbReference type="Proteomes" id="UP000001593">
    <property type="component" value="Unassembled WGS sequence"/>
</dbReference>
<protein>
    <recommendedName>
        <fullName evidence="4">Protein-tyrosine-phosphatase</fullName>
    </recommendedName>
</protein>
<dbReference type="InterPro" id="IPR016667">
    <property type="entry name" value="Caps_polysacc_synth_CpsB/CapC"/>
</dbReference>
<dbReference type="InterPro" id="IPR016195">
    <property type="entry name" value="Pol/histidinol_Pase-like"/>
</dbReference>
<dbReference type="SUPFAM" id="SSF89550">
    <property type="entry name" value="PHP domain-like"/>
    <property type="match status" value="1"/>
</dbReference>
<evidence type="ECO:0000313" key="3">
    <source>
        <dbReference type="Proteomes" id="UP000001593"/>
    </source>
</evidence>
<reference evidence="2 3" key="1">
    <citation type="journal article" date="2007" name="Science">
        <title>Sea anemone genome reveals ancestral eumetazoan gene repertoire and genomic organization.</title>
        <authorList>
            <person name="Putnam N.H."/>
            <person name="Srivastava M."/>
            <person name="Hellsten U."/>
            <person name="Dirks B."/>
            <person name="Chapman J."/>
            <person name="Salamov A."/>
            <person name="Terry A."/>
            <person name="Shapiro H."/>
            <person name="Lindquist E."/>
            <person name="Kapitonov V.V."/>
            <person name="Jurka J."/>
            <person name="Genikhovich G."/>
            <person name="Grigoriev I.V."/>
            <person name="Lucas S.M."/>
            <person name="Steele R.E."/>
            <person name="Finnerty J.R."/>
            <person name="Technau U."/>
            <person name="Martindale M.Q."/>
            <person name="Rokhsar D.S."/>
        </authorList>
    </citation>
    <scope>NUCLEOTIDE SEQUENCE [LARGE SCALE GENOMIC DNA]</scope>
    <source>
        <strain evidence="3">CH2 X CH6</strain>
    </source>
</reference>
<dbReference type="GO" id="GO:0004725">
    <property type="term" value="F:protein tyrosine phosphatase activity"/>
    <property type="evidence" value="ECO:0007669"/>
    <property type="project" value="InterPro"/>
</dbReference>
<dbReference type="PANTHER" id="PTHR39181:SF1">
    <property type="entry name" value="TYROSINE-PROTEIN PHOSPHATASE YWQE"/>
    <property type="match status" value="1"/>
</dbReference>
<dbReference type="PANTHER" id="PTHR39181">
    <property type="entry name" value="TYROSINE-PROTEIN PHOSPHATASE YWQE"/>
    <property type="match status" value="1"/>
</dbReference>
<dbReference type="AlphaFoldDB" id="A7TA51"/>
<evidence type="ECO:0008006" key="4">
    <source>
        <dbReference type="Google" id="ProtNLM"/>
    </source>
</evidence>
<gene>
    <name evidence="2" type="ORF">NEMVEDRAFT_v1g224385</name>
</gene>
<name>A7TA51_NEMVE</name>
<accession>A7TA51</accession>
<keyword evidence="1" id="KW-0378">Hydrolase</keyword>
<sequence length="199" mass="23186">MRSYGIKNFITTPHVLGDVYPNSSTLIKEKLNVVQEAIAKENIQDVTMRAAAEYMMDEQFVSLLEKDDILTLKDNYILVEMSYFSAPFNLFEILFEIQLKGYKPVLAHPERYNFYHADMENFYKLKKVGCLFQLNLLSLTKQYGAQVQKTSSKLLQENFYDFIGTDTHHDMHLELLKEIGTVKTQQSIAHLLENNRVFQ</sequence>
<dbReference type="InParanoid" id="A7TA51"/>
<organism evidence="2 3">
    <name type="scientific">Nematostella vectensis</name>
    <name type="common">Starlet sea anemone</name>
    <dbReference type="NCBI Taxonomy" id="45351"/>
    <lineage>
        <taxon>Eukaryota</taxon>
        <taxon>Metazoa</taxon>
        <taxon>Cnidaria</taxon>
        <taxon>Anthozoa</taxon>
        <taxon>Hexacorallia</taxon>
        <taxon>Actiniaria</taxon>
        <taxon>Edwardsiidae</taxon>
        <taxon>Nematostella</taxon>
    </lineage>
</organism>
<evidence type="ECO:0000313" key="2">
    <source>
        <dbReference type="EMBL" id="EDO27119.1"/>
    </source>
</evidence>
<evidence type="ECO:0000256" key="1">
    <source>
        <dbReference type="ARBA" id="ARBA00022801"/>
    </source>
</evidence>
<proteinExistence type="predicted"/>
<dbReference type="HOGENOM" id="CLU_085966_0_0_1"/>
<dbReference type="Gene3D" id="3.20.20.140">
    <property type="entry name" value="Metal-dependent hydrolases"/>
    <property type="match status" value="1"/>
</dbReference>
<dbReference type="EMBL" id="DS473844">
    <property type="protein sequence ID" value="EDO27119.1"/>
    <property type="molecule type" value="Genomic_DNA"/>
</dbReference>